<gene>
    <name evidence="2" type="ORF">OXX778_LOCUS2708</name>
</gene>
<dbReference type="GO" id="GO:0030992">
    <property type="term" value="C:intraciliary transport particle B"/>
    <property type="evidence" value="ECO:0007669"/>
    <property type="project" value="InterPro"/>
</dbReference>
<protein>
    <recommendedName>
        <fullName evidence="1">F5/8 type C domain-containing protein</fullName>
    </recommendedName>
</protein>
<evidence type="ECO:0000313" key="2">
    <source>
        <dbReference type="EMBL" id="CAF0728925.1"/>
    </source>
</evidence>
<comment type="caution">
    <text evidence="2">The sequence shown here is derived from an EMBL/GenBank/DDBJ whole genome shotgun (WGS) entry which is preliminary data.</text>
</comment>
<dbReference type="OrthoDB" id="271080at2759"/>
<dbReference type="GO" id="GO:0042073">
    <property type="term" value="P:intraciliary transport"/>
    <property type="evidence" value="ECO:0007669"/>
    <property type="project" value="InterPro"/>
</dbReference>
<feature type="domain" description="F5/8 type C" evidence="1">
    <location>
        <begin position="16"/>
        <end position="120"/>
    </location>
</feature>
<dbReference type="Gene3D" id="2.60.120.260">
    <property type="entry name" value="Galactose-binding domain-like"/>
    <property type="match status" value="1"/>
</dbReference>
<dbReference type="PANTHER" id="PTHR33906:SF1">
    <property type="entry name" value="INTRAFLAGELLAR TRANSPORT PROTEIN 25 HOMOLOG"/>
    <property type="match status" value="1"/>
</dbReference>
<reference evidence="2" key="1">
    <citation type="submission" date="2021-02" db="EMBL/GenBank/DDBJ databases">
        <authorList>
            <person name="Nowell W R."/>
        </authorList>
    </citation>
    <scope>NUCLEOTIDE SEQUENCE</scope>
    <source>
        <strain evidence="2">Ploen Becks lab</strain>
    </source>
</reference>
<organism evidence="2 3">
    <name type="scientific">Brachionus calyciflorus</name>
    <dbReference type="NCBI Taxonomy" id="104777"/>
    <lineage>
        <taxon>Eukaryota</taxon>
        <taxon>Metazoa</taxon>
        <taxon>Spiralia</taxon>
        <taxon>Gnathifera</taxon>
        <taxon>Rotifera</taxon>
        <taxon>Eurotatoria</taxon>
        <taxon>Monogononta</taxon>
        <taxon>Pseudotrocha</taxon>
        <taxon>Ploima</taxon>
        <taxon>Brachionidae</taxon>
        <taxon>Brachionus</taxon>
    </lineage>
</organism>
<dbReference type="Pfam" id="PF00754">
    <property type="entry name" value="F5_F8_type_C"/>
    <property type="match status" value="1"/>
</dbReference>
<evidence type="ECO:0000313" key="3">
    <source>
        <dbReference type="Proteomes" id="UP000663879"/>
    </source>
</evidence>
<dbReference type="InterPro" id="IPR000421">
    <property type="entry name" value="FA58C"/>
</dbReference>
<dbReference type="AlphaFoldDB" id="A0A813MY96"/>
<sequence>MLDIPLARTGAYVSFATSNDENHPASNVLDGNSSTFWVTTGLLPQSIIISFPNVVNLKKIKITIFKVQNLIIEKSMKPRAKDFDIVTEKSFKNDNHYVQESEIEFGHNFQARHLKFTISEAYDSFVGIQHILAVFG</sequence>
<accession>A0A813MY96</accession>
<dbReference type="PANTHER" id="PTHR33906">
    <property type="entry name" value="INTRAFLAGELLAR TRANSPORT PROTEIN 25 HOMOLOG"/>
    <property type="match status" value="1"/>
</dbReference>
<proteinExistence type="predicted"/>
<dbReference type="Proteomes" id="UP000663879">
    <property type="component" value="Unassembled WGS sequence"/>
</dbReference>
<evidence type="ECO:0000259" key="1">
    <source>
        <dbReference type="Pfam" id="PF00754"/>
    </source>
</evidence>
<dbReference type="EMBL" id="CAJNOC010000219">
    <property type="protein sequence ID" value="CAF0728925.1"/>
    <property type="molecule type" value="Genomic_DNA"/>
</dbReference>
<name>A0A813MY96_9BILA</name>
<dbReference type="SUPFAM" id="SSF49785">
    <property type="entry name" value="Galactose-binding domain-like"/>
    <property type="match status" value="1"/>
</dbReference>
<dbReference type="InterPro" id="IPR008979">
    <property type="entry name" value="Galactose-bd-like_sf"/>
</dbReference>
<dbReference type="InterPro" id="IPR033558">
    <property type="entry name" value="IFT25"/>
</dbReference>
<keyword evidence="3" id="KW-1185">Reference proteome</keyword>
<dbReference type="GO" id="GO:0005929">
    <property type="term" value="C:cilium"/>
    <property type="evidence" value="ECO:0007669"/>
    <property type="project" value="TreeGrafter"/>
</dbReference>